<feature type="transmembrane region" description="Helical" evidence="6">
    <location>
        <begin position="148"/>
        <end position="172"/>
    </location>
</feature>
<feature type="transmembrane region" description="Helical" evidence="6">
    <location>
        <begin position="95"/>
        <end position="114"/>
    </location>
</feature>
<feature type="region of interest" description="Disordered" evidence="5">
    <location>
        <begin position="1"/>
        <end position="32"/>
    </location>
</feature>
<sequence>MSDAITSNAHDVEGNKEKSLPGGSSPSTPTEGIIESDAQAYGQRGAWSKVRSAYGLGMTQVALVGCSCLLCPGMFNALGGIGGGGQVDPSASSNANAALYSCFAFVSFFGGSIHNTLGTRLCLFIGACGYPLYIASFLSYNHNQNRGFVIAAGAILGICASLFWTAQGAIMLSYPTEQQKGTAFAIVWLLLNIGGVLGSAIELGISYDSTADSLGDAVYAVFLVLTFLGACSTLLLKAPSTVVRADGTNVIVPKGRDWRKEIKGVVMLLFKDPTILLLFPLFLSSNFTYTWQQQMYIARRFTLRARSLGSMLYWLAQMVAAYMFSFLLDSKRLTRRVRLMVSWVVVFVFVWVVFGACYHVQLGVTRANTDPDNPDRIPLVDLNTSAFAGGATLYFWCGFMDALIQGFAYAIMGAYSNKMAVLASLAGFYKGVQSAGAAAGFGMDSAATGLMTTLATTWGLCAGALLIMLPVLFYRITNHTTDEEEEREQINEETGANLPQPGEREGKQAKEALGKEVKEEKHAGNLTNDPAPVYQA</sequence>
<feature type="transmembrane region" description="Helical" evidence="6">
    <location>
        <begin position="217"/>
        <end position="236"/>
    </location>
</feature>
<feature type="transmembrane region" description="Helical" evidence="6">
    <location>
        <begin position="264"/>
        <end position="283"/>
    </location>
</feature>
<protein>
    <submittedName>
        <fullName evidence="7">MFS general substrate transporter</fullName>
    </submittedName>
</protein>
<dbReference type="EMBL" id="KZ819436">
    <property type="protein sequence ID" value="PWN39958.1"/>
    <property type="molecule type" value="Genomic_DNA"/>
</dbReference>
<keyword evidence="8" id="KW-1185">Reference proteome</keyword>
<proteinExistence type="predicted"/>
<evidence type="ECO:0000256" key="5">
    <source>
        <dbReference type="SAM" id="MobiDB-lite"/>
    </source>
</evidence>
<dbReference type="AlphaFoldDB" id="A0A316VSC5"/>
<name>A0A316VSC5_9BASI</name>
<feature type="transmembrane region" description="Helical" evidence="6">
    <location>
        <begin position="121"/>
        <end position="142"/>
    </location>
</feature>
<evidence type="ECO:0000256" key="4">
    <source>
        <dbReference type="ARBA" id="ARBA00023136"/>
    </source>
</evidence>
<evidence type="ECO:0000256" key="2">
    <source>
        <dbReference type="ARBA" id="ARBA00022692"/>
    </source>
</evidence>
<dbReference type="InterPro" id="IPR051617">
    <property type="entry name" value="UNC-93-like_regulator"/>
</dbReference>
<dbReference type="Proteomes" id="UP000245783">
    <property type="component" value="Unassembled WGS sequence"/>
</dbReference>
<dbReference type="RefSeq" id="XP_025367118.1">
    <property type="nucleotide sequence ID" value="XM_025514699.1"/>
</dbReference>
<feature type="transmembrane region" description="Helical" evidence="6">
    <location>
        <begin position="419"/>
        <end position="443"/>
    </location>
</feature>
<keyword evidence="2 6" id="KW-0812">Transmembrane</keyword>
<keyword evidence="3 6" id="KW-1133">Transmembrane helix</keyword>
<accession>A0A316VSC5</accession>
<dbReference type="InParanoid" id="A0A316VSC5"/>
<feature type="transmembrane region" description="Helical" evidence="6">
    <location>
        <begin position="455"/>
        <end position="474"/>
    </location>
</feature>
<dbReference type="GO" id="GO:0016020">
    <property type="term" value="C:membrane"/>
    <property type="evidence" value="ECO:0007669"/>
    <property type="project" value="UniProtKB-SubCell"/>
</dbReference>
<dbReference type="InterPro" id="IPR010291">
    <property type="entry name" value="Ion_channel_UNC-93"/>
</dbReference>
<feature type="transmembrane region" description="Helical" evidence="6">
    <location>
        <begin position="311"/>
        <end position="328"/>
    </location>
</feature>
<dbReference type="OrthoDB" id="196103at2759"/>
<evidence type="ECO:0000256" key="6">
    <source>
        <dbReference type="SAM" id="Phobius"/>
    </source>
</evidence>
<feature type="compositionally biased region" description="Low complexity" evidence="5">
    <location>
        <begin position="21"/>
        <end position="30"/>
    </location>
</feature>
<reference evidence="7 8" key="1">
    <citation type="journal article" date="2018" name="Mol. Biol. Evol.">
        <title>Broad Genomic Sampling Reveals a Smut Pathogenic Ancestry of the Fungal Clade Ustilaginomycotina.</title>
        <authorList>
            <person name="Kijpornyongpan T."/>
            <person name="Mondo S.J."/>
            <person name="Barry K."/>
            <person name="Sandor L."/>
            <person name="Lee J."/>
            <person name="Lipzen A."/>
            <person name="Pangilinan J."/>
            <person name="LaButti K."/>
            <person name="Hainaut M."/>
            <person name="Henrissat B."/>
            <person name="Grigoriev I.V."/>
            <person name="Spatafora J.W."/>
            <person name="Aime M.C."/>
        </authorList>
    </citation>
    <scope>NUCLEOTIDE SEQUENCE [LARGE SCALE GENOMIC DNA]</scope>
    <source>
        <strain evidence="7 8">MCA 4658</strain>
    </source>
</reference>
<organism evidence="7 8">
    <name type="scientific">Ceraceosorus guamensis</name>
    <dbReference type="NCBI Taxonomy" id="1522189"/>
    <lineage>
        <taxon>Eukaryota</taxon>
        <taxon>Fungi</taxon>
        <taxon>Dikarya</taxon>
        <taxon>Basidiomycota</taxon>
        <taxon>Ustilaginomycotina</taxon>
        <taxon>Exobasidiomycetes</taxon>
        <taxon>Ceraceosorales</taxon>
        <taxon>Ceraceosoraceae</taxon>
        <taxon>Ceraceosorus</taxon>
    </lineage>
</organism>
<feature type="transmembrane region" description="Helical" evidence="6">
    <location>
        <begin position="340"/>
        <end position="361"/>
    </location>
</feature>
<comment type="subcellular location">
    <subcellularLocation>
        <location evidence="1">Membrane</location>
        <topology evidence="1">Multi-pass membrane protein</topology>
    </subcellularLocation>
</comment>
<dbReference type="SUPFAM" id="SSF103473">
    <property type="entry name" value="MFS general substrate transporter"/>
    <property type="match status" value="1"/>
</dbReference>
<evidence type="ECO:0000313" key="8">
    <source>
        <dbReference type="Proteomes" id="UP000245783"/>
    </source>
</evidence>
<dbReference type="PANTHER" id="PTHR23294">
    <property type="entry name" value="ET TRANSLATION PRODUCT-RELATED"/>
    <property type="match status" value="1"/>
</dbReference>
<feature type="transmembrane region" description="Helical" evidence="6">
    <location>
        <begin position="184"/>
        <end position="205"/>
    </location>
</feature>
<evidence type="ECO:0000256" key="3">
    <source>
        <dbReference type="ARBA" id="ARBA00022989"/>
    </source>
</evidence>
<dbReference type="Pfam" id="PF05978">
    <property type="entry name" value="UNC-93"/>
    <property type="match status" value="1"/>
</dbReference>
<evidence type="ECO:0000256" key="1">
    <source>
        <dbReference type="ARBA" id="ARBA00004141"/>
    </source>
</evidence>
<feature type="region of interest" description="Disordered" evidence="5">
    <location>
        <begin position="482"/>
        <end position="536"/>
    </location>
</feature>
<feature type="transmembrane region" description="Helical" evidence="6">
    <location>
        <begin position="53"/>
        <end position="75"/>
    </location>
</feature>
<feature type="compositionally biased region" description="Basic and acidic residues" evidence="5">
    <location>
        <begin position="502"/>
        <end position="523"/>
    </location>
</feature>
<keyword evidence="4 6" id="KW-0472">Membrane</keyword>
<dbReference type="Gene3D" id="1.20.1250.20">
    <property type="entry name" value="MFS general substrate transporter like domains"/>
    <property type="match status" value="1"/>
</dbReference>
<dbReference type="PANTHER" id="PTHR23294:SF59">
    <property type="entry name" value="UNC93-LIKE PROTEIN C922.05C"/>
    <property type="match status" value="1"/>
</dbReference>
<feature type="compositionally biased region" description="Basic and acidic residues" evidence="5">
    <location>
        <begin position="10"/>
        <end position="19"/>
    </location>
</feature>
<dbReference type="GeneID" id="37036569"/>
<gene>
    <name evidence="7" type="ORF">IE81DRAFT_326006</name>
</gene>
<dbReference type="InterPro" id="IPR036259">
    <property type="entry name" value="MFS_trans_sf"/>
</dbReference>
<evidence type="ECO:0000313" key="7">
    <source>
        <dbReference type="EMBL" id="PWN39958.1"/>
    </source>
</evidence>